<accession>J9FBY8</accession>
<evidence type="ECO:0000256" key="2">
    <source>
        <dbReference type="ARBA" id="ARBA00007203"/>
    </source>
</evidence>
<proteinExistence type="inferred from homology"/>
<comment type="subcellular location">
    <subcellularLocation>
        <location evidence="1 7">Nucleus</location>
    </subcellularLocation>
</comment>
<sequence length="96" mass="10788">MASNGSEIPVSKLLRQEIGIGDVQEGRKSKDEYRRQKDLEEEQKLGIAPATVDVVTGRDINPHIPEFIAKHPWYVPADGPTLQVSLKIQFYHKAHA</sequence>
<dbReference type="GO" id="GO:0030628">
    <property type="term" value="F:pre-mRNA 3'-splice site binding"/>
    <property type="evidence" value="ECO:0007669"/>
    <property type="project" value="UniProtKB-UniRule"/>
</dbReference>
<evidence type="ECO:0000256" key="3">
    <source>
        <dbReference type="ARBA" id="ARBA00022664"/>
    </source>
</evidence>
<keyword evidence="4 7" id="KW-0747">Spliceosome</keyword>
<keyword evidence="3 7" id="KW-0507">mRNA processing</keyword>
<dbReference type="PANTHER" id="PTHR12942">
    <property type="entry name" value="STEP II SPLICING FACTOR SLU7"/>
    <property type="match status" value="1"/>
</dbReference>
<evidence type="ECO:0000313" key="9">
    <source>
        <dbReference type="Proteomes" id="UP000004810"/>
    </source>
</evidence>
<name>J9FBY8_WUCBA</name>
<dbReference type="GO" id="GO:0000398">
    <property type="term" value="P:mRNA splicing, via spliceosome"/>
    <property type="evidence" value="ECO:0007669"/>
    <property type="project" value="UniProtKB-UniRule"/>
</dbReference>
<dbReference type="GO" id="GO:0005681">
    <property type="term" value="C:spliceosomal complex"/>
    <property type="evidence" value="ECO:0007669"/>
    <property type="project" value="UniProtKB-UniRule"/>
</dbReference>
<comment type="similarity">
    <text evidence="2 7">Belongs to the SLU7 family.</text>
</comment>
<comment type="function">
    <text evidence="7">Involved in pre-mRNA splicing.</text>
</comment>
<comment type="caution">
    <text evidence="8">The sequence shown here is derived from an EMBL/GenBank/DDBJ whole genome shotgun (WGS) entry which is preliminary data.</text>
</comment>
<evidence type="ECO:0000256" key="4">
    <source>
        <dbReference type="ARBA" id="ARBA00022728"/>
    </source>
</evidence>
<protein>
    <recommendedName>
        <fullName evidence="7">Pre-mRNA-splicing factor SLU7</fullName>
    </recommendedName>
</protein>
<dbReference type="InterPro" id="IPR039974">
    <property type="entry name" value="Splicing_factor_SLU7"/>
</dbReference>
<dbReference type="AlphaFoldDB" id="J9FBY8"/>
<keyword evidence="5 7" id="KW-0508">mRNA splicing</keyword>
<evidence type="ECO:0000256" key="5">
    <source>
        <dbReference type="ARBA" id="ARBA00023187"/>
    </source>
</evidence>
<organism evidence="8 9">
    <name type="scientific">Wuchereria bancrofti</name>
    <dbReference type="NCBI Taxonomy" id="6293"/>
    <lineage>
        <taxon>Eukaryota</taxon>
        <taxon>Metazoa</taxon>
        <taxon>Ecdysozoa</taxon>
        <taxon>Nematoda</taxon>
        <taxon>Chromadorea</taxon>
        <taxon>Rhabditida</taxon>
        <taxon>Spirurina</taxon>
        <taxon>Spiruromorpha</taxon>
        <taxon>Filarioidea</taxon>
        <taxon>Onchocercidae</taxon>
        <taxon>Wuchereria</taxon>
    </lineage>
</organism>
<comment type="subunit">
    <text evidence="7">Associated with the spliceosome.</text>
</comment>
<dbReference type="Proteomes" id="UP000004810">
    <property type="component" value="Unassembled WGS sequence"/>
</dbReference>
<keyword evidence="6 7" id="KW-0539">Nucleus</keyword>
<dbReference type="PANTHER" id="PTHR12942:SF2">
    <property type="entry name" value="PRE-MRNA-SPLICING FACTOR SLU7"/>
    <property type="match status" value="1"/>
</dbReference>
<evidence type="ECO:0000256" key="6">
    <source>
        <dbReference type="ARBA" id="ARBA00023242"/>
    </source>
</evidence>
<gene>
    <name evidence="8" type="ORF">WUBG_04214</name>
</gene>
<evidence type="ECO:0000313" key="8">
    <source>
        <dbReference type="EMBL" id="EJW84879.1"/>
    </source>
</evidence>
<reference evidence="9" key="1">
    <citation type="submission" date="2012-08" db="EMBL/GenBank/DDBJ databases">
        <title>The Genome Sequence of Wuchereria bancrofti.</title>
        <authorList>
            <person name="Nutman T.B."/>
            <person name="Fink D.L."/>
            <person name="Russ C."/>
            <person name="Young S."/>
            <person name="Zeng Q."/>
            <person name="Koehrsen M."/>
            <person name="Alvarado L."/>
            <person name="Berlin A."/>
            <person name="Chapman S.B."/>
            <person name="Chen Z."/>
            <person name="Freedman E."/>
            <person name="Gellesch M."/>
            <person name="Goldberg J."/>
            <person name="Griggs A."/>
            <person name="Gujja S."/>
            <person name="Heilman E.R."/>
            <person name="Heiman D."/>
            <person name="Hepburn T."/>
            <person name="Howarth C."/>
            <person name="Jen D."/>
            <person name="Larson L."/>
            <person name="Lewis B."/>
            <person name="Mehta T."/>
            <person name="Park D."/>
            <person name="Pearson M."/>
            <person name="Roberts A."/>
            <person name="Saif S."/>
            <person name="Shea T."/>
            <person name="Shenoy N."/>
            <person name="Sisk P."/>
            <person name="Stolte C."/>
            <person name="Sykes S."/>
            <person name="Walk T."/>
            <person name="White J."/>
            <person name="Yandava C."/>
            <person name="Haas B."/>
            <person name="Henn M.R."/>
            <person name="Nusbaum C."/>
            <person name="Birren B."/>
        </authorList>
    </citation>
    <scope>NUCLEOTIDE SEQUENCE [LARGE SCALE GENOMIC DNA]</scope>
    <source>
        <strain evidence="9">NA</strain>
    </source>
</reference>
<dbReference type="EMBL" id="ADBV01001418">
    <property type="protein sequence ID" value="EJW84879.1"/>
    <property type="molecule type" value="Genomic_DNA"/>
</dbReference>
<evidence type="ECO:0000256" key="7">
    <source>
        <dbReference type="RuleBase" id="RU367071"/>
    </source>
</evidence>
<evidence type="ECO:0000256" key="1">
    <source>
        <dbReference type="ARBA" id="ARBA00004123"/>
    </source>
</evidence>